<name>A0A060QFN9_9PROT</name>
<reference evidence="1 2" key="1">
    <citation type="journal article" date="2014" name="Genome Biol. Evol.">
        <title>Acetic acid bacteria genomes reveal functional traits for adaptation to life in insect guts.</title>
        <authorList>
            <person name="Chouaia B."/>
            <person name="Gaiarsa S."/>
            <person name="Crotti E."/>
            <person name="Comandatore F."/>
            <person name="Degli Esposti M."/>
            <person name="Ricci I."/>
            <person name="Alma A."/>
            <person name="Favia G."/>
            <person name="Bandi C."/>
            <person name="Daffonchio D."/>
        </authorList>
    </citation>
    <scope>NUCLEOTIDE SEQUENCE [LARGE SCALE GENOMIC DNA]</scope>
    <source>
        <strain evidence="1 2">SF2.1</strain>
    </source>
</reference>
<dbReference type="Proteomes" id="UP000027583">
    <property type="component" value="Unassembled WGS sequence"/>
</dbReference>
<dbReference type="AlphaFoldDB" id="A0A060QFN9"/>
<protein>
    <submittedName>
        <fullName evidence="1">Uncharacterized protein</fullName>
    </submittedName>
</protein>
<sequence>MRHFATVFGLILNSSLSAASEACDRCIAARTACVVVALP</sequence>
<dbReference type="EMBL" id="CBLX010000010">
    <property type="protein sequence ID" value="CDG39710.1"/>
    <property type="molecule type" value="Genomic_DNA"/>
</dbReference>
<comment type="caution">
    <text evidence="1">The sequence shown here is derived from an EMBL/GenBank/DDBJ whole genome shotgun (WGS) entry which is preliminary data.</text>
</comment>
<evidence type="ECO:0000313" key="2">
    <source>
        <dbReference type="Proteomes" id="UP000027583"/>
    </source>
</evidence>
<reference evidence="1 2" key="2">
    <citation type="journal article" date="2014" name="PLoS ONE">
        <title>Evolution of mitochondria reconstructed from the energy metabolism of living bacteria.</title>
        <authorList>
            <person name="Degli Esposti M."/>
            <person name="Chouaia B."/>
            <person name="Comandatore F."/>
            <person name="Crotti E."/>
            <person name="Sassera D."/>
            <person name="Lievens P.M."/>
            <person name="Daffonchio D."/>
            <person name="Bandi C."/>
        </authorList>
    </citation>
    <scope>NUCLEOTIDE SEQUENCE [LARGE SCALE GENOMIC DNA]</scope>
    <source>
        <strain evidence="1 2">SF2.1</strain>
    </source>
</reference>
<organism evidence="1 2">
    <name type="scientific">Asaia bogorensis</name>
    <dbReference type="NCBI Taxonomy" id="91915"/>
    <lineage>
        <taxon>Bacteria</taxon>
        <taxon>Pseudomonadati</taxon>
        <taxon>Pseudomonadota</taxon>
        <taxon>Alphaproteobacteria</taxon>
        <taxon>Acetobacterales</taxon>
        <taxon>Acetobacteraceae</taxon>
        <taxon>Asaia</taxon>
    </lineage>
</organism>
<evidence type="ECO:0000313" key="1">
    <source>
        <dbReference type="EMBL" id="CDG39710.1"/>
    </source>
</evidence>
<gene>
    <name evidence="1" type="ORF">ASAP_1665</name>
</gene>
<proteinExistence type="predicted"/>
<accession>A0A060QFN9</accession>